<evidence type="ECO:0000313" key="4">
    <source>
        <dbReference type="Proteomes" id="UP000467132"/>
    </source>
</evidence>
<protein>
    <submittedName>
        <fullName evidence="3">Uncharacterized protein</fullName>
    </submittedName>
</protein>
<evidence type="ECO:0000256" key="1">
    <source>
        <dbReference type="SAM" id="Coils"/>
    </source>
</evidence>
<keyword evidence="2" id="KW-0812">Transmembrane</keyword>
<gene>
    <name evidence="3" type="ORF">D3Z33_11920</name>
</gene>
<sequence length="149" mass="17070">MKINYWGGSNIGTNKKEKEIIIIDSYNNEGAIGGFIFFVAFKGIFKFFKNILKGKTPLQKLFTIMLISFLVTAIGIFIIIGIYQVTSNYSPERTTLEIDEEQGEQIDNMLDEMQEKGDEGLDKSLNELEQLKKKQSDVLEKNLEEMKDK</sequence>
<keyword evidence="1" id="KW-0175">Coiled coil</keyword>
<dbReference type="RefSeq" id="WP_160198025.1">
    <property type="nucleotide sequence ID" value="NZ_QXXA01000013.1"/>
</dbReference>
<keyword evidence="2" id="KW-0472">Membrane</keyword>
<feature type="coiled-coil region" evidence="1">
    <location>
        <begin position="96"/>
        <end position="149"/>
    </location>
</feature>
<dbReference type="EMBL" id="QXXA01000013">
    <property type="protein sequence ID" value="NBI07558.1"/>
    <property type="molecule type" value="Genomic_DNA"/>
</dbReference>
<keyword evidence="2" id="KW-1133">Transmembrane helix</keyword>
<name>A0A845R1Z1_9CLOT</name>
<comment type="caution">
    <text evidence="3">The sequence shown here is derived from an EMBL/GenBank/DDBJ whole genome shotgun (WGS) entry which is preliminary data.</text>
</comment>
<evidence type="ECO:0000313" key="3">
    <source>
        <dbReference type="EMBL" id="NBI07558.1"/>
    </source>
</evidence>
<dbReference type="AlphaFoldDB" id="A0A845R1Z1"/>
<accession>A0A845R1Z1</accession>
<reference evidence="3 4" key="1">
    <citation type="submission" date="2018-08" db="EMBL/GenBank/DDBJ databases">
        <title>Murine metabolic-syndrome-specific gut microbial biobank.</title>
        <authorList>
            <person name="Liu C."/>
        </authorList>
    </citation>
    <scope>NUCLEOTIDE SEQUENCE [LARGE SCALE GENOMIC DNA]</scope>
    <source>
        <strain evidence="3 4">583</strain>
    </source>
</reference>
<evidence type="ECO:0000256" key="2">
    <source>
        <dbReference type="SAM" id="Phobius"/>
    </source>
</evidence>
<keyword evidence="4" id="KW-1185">Reference proteome</keyword>
<dbReference type="Proteomes" id="UP000467132">
    <property type="component" value="Unassembled WGS sequence"/>
</dbReference>
<feature type="transmembrane region" description="Helical" evidence="2">
    <location>
        <begin position="61"/>
        <end position="83"/>
    </location>
</feature>
<organism evidence="3 4">
    <name type="scientific">Senegalia massiliensis</name>
    <dbReference type="NCBI Taxonomy" id="1720316"/>
    <lineage>
        <taxon>Bacteria</taxon>
        <taxon>Bacillati</taxon>
        <taxon>Bacillota</taxon>
        <taxon>Clostridia</taxon>
        <taxon>Eubacteriales</taxon>
        <taxon>Clostridiaceae</taxon>
        <taxon>Senegalia</taxon>
    </lineage>
</organism>
<proteinExistence type="predicted"/>